<dbReference type="Proteomes" id="UP000652761">
    <property type="component" value="Unassembled WGS sequence"/>
</dbReference>
<comment type="caution">
    <text evidence="2">The sequence shown here is derived from an EMBL/GenBank/DDBJ whole genome shotgun (WGS) entry which is preliminary data.</text>
</comment>
<feature type="region of interest" description="Disordered" evidence="1">
    <location>
        <begin position="171"/>
        <end position="229"/>
    </location>
</feature>
<reference evidence="2" key="1">
    <citation type="submission" date="2017-07" db="EMBL/GenBank/DDBJ databases">
        <title>Taro Niue Genome Assembly and Annotation.</title>
        <authorList>
            <person name="Atibalentja N."/>
            <person name="Keating K."/>
            <person name="Fields C.J."/>
        </authorList>
    </citation>
    <scope>NUCLEOTIDE SEQUENCE</scope>
    <source>
        <strain evidence="2">Niue_2</strain>
        <tissue evidence="2">Leaf</tissue>
    </source>
</reference>
<gene>
    <name evidence="2" type="ORF">Taro_050409</name>
</gene>
<accession>A0A843XE20</accession>
<proteinExistence type="predicted"/>
<keyword evidence="3" id="KW-1185">Reference proteome</keyword>
<evidence type="ECO:0000313" key="3">
    <source>
        <dbReference type="Proteomes" id="UP000652761"/>
    </source>
</evidence>
<feature type="compositionally biased region" description="Basic and acidic residues" evidence="1">
    <location>
        <begin position="220"/>
        <end position="229"/>
    </location>
</feature>
<feature type="non-terminal residue" evidence="2">
    <location>
        <position position="1"/>
    </location>
</feature>
<evidence type="ECO:0000313" key="2">
    <source>
        <dbReference type="EMBL" id="MQM17437.1"/>
    </source>
</evidence>
<feature type="compositionally biased region" description="Low complexity" evidence="1">
    <location>
        <begin position="175"/>
        <end position="185"/>
    </location>
</feature>
<protein>
    <submittedName>
        <fullName evidence="2">Uncharacterized protein</fullName>
    </submittedName>
</protein>
<name>A0A843XE20_COLES</name>
<dbReference type="EMBL" id="NMUH01007533">
    <property type="protein sequence ID" value="MQM17437.1"/>
    <property type="molecule type" value="Genomic_DNA"/>
</dbReference>
<sequence>DTSVDTTWASVNTLSQNSLEGVLGRPLVSTLLELVSTHCPRLARREGVVESTSDEENEEFVVPAARASDKGKDVAPDIPLLTRRVHHSSKKKKLKVNMKLVIERLEAHGEILCSLQNEVSSIFVSQSTGAKQVGALKAELQSLKGELGSIKQLVQGLSIFVRAHLPIPAPPAPTPAGSLGPSGPSVEDVRPLGPVDAEHSGPSGPRVEEEAVVGPSGPKIGEESRPSEE</sequence>
<evidence type="ECO:0000256" key="1">
    <source>
        <dbReference type="SAM" id="MobiDB-lite"/>
    </source>
</evidence>
<dbReference type="AlphaFoldDB" id="A0A843XE20"/>
<organism evidence="2 3">
    <name type="scientific">Colocasia esculenta</name>
    <name type="common">Wild taro</name>
    <name type="synonym">Arum esculentum</name>
    <dbReference type="NCBI Taxonomy" id="4460"/>
    <lineage>
        <taxon>Eukaryota</taxon>
        <taxon>Viridiplantae</taxon>
        <taxon>Streptophyta</taxon>
        <taxon>Embryophyta</taxon>
        <taxon>Tracheophyta</taxon>
        <taxon>Spermatophyta</taxon>
        <taxon>Magnoliopsida</taxon>
        <taxon>Liliopsida</taxon>
        <taxon>Araceae</taxon>
        <taxon>Aroideae</taxon>
        <taxon>Colocasieae</taxon>
        <taxon>Colocasia</taxon>
    </lineage>
</organism>